<name>A0A0C2WVJ6_AMAMK</name>
<dbReference type="Proteomes" id="UP000054549">
    <property type="component" value="Unassembled WGS sequence"/>
</dbReference>
<feature type="non-terminal residue" evidence="1">
    <location>
        <position position="60"/>
    </location>
</feature>
<dbReference type="InParanoid" id="A0A0C2WVJ6"/>
<proteinExistence type="predicted"/>
<organism evidence="1 2">
    <name type="scientific">Amanita muscaria (strain Koide BX008)</name>
    <dbReference type="NCBI Taxonomy" id="946122"/>
    <lineage>
        <taxon>Eukaryota</taxon>
        <taxon>Fungi</taxon>
        <taxon>Dikarya</taxon>
        <taxon>Basidiomycota</taxon>
        <taxon>Agaricomycotina</taxon>
        <taxon>Agaricomycetes</taxon>
        <taxon>Agaricomycetidae</taxon>
        <taxon>Agaricales</taxon>
        <taxon>Pluteineae</taxon>
        <taxon>Amanitaceae</taxon>
        <taxon>Amanita</taxon>
    </lineage>
</organism>
<reference evidence="1 2" key="1">
    <citation type="submission" date="2014-04" db="EMBL/GenBank/DDBJ databases">
        <title>Evolutionary Origins and Diversification of the Mycorrhizal Mutualists.</title>
        <authorList>
            <consortium name="DOE Joint Genome Institute"/>
            <consortium name="Mycorrhizal Genomics Consortium"/>
            <person name="Kohler A."/>
            <person name="Kuo A."/>
            <person name="Nagy L.G."/>
            <person name="Floudas D."/>
            <person name="Copeland A."/>
            <person name="Barry K.W."/>
            <person name="Cichocki N."/>
            <person name="Veneault-Fourrey C."/>
            <person name="LaButti K."/>
            <person name="Lindquist E.A."/>
            <person name="Lipzen A."/>
            <person name="Lundell T."/>
            <person name="Morin E."/>
            <person name="Murat C."/>
            <person name="Riley R."/>
            <person name="Ohm R."/>
            <person name="Sun H."/>
            <person name="Tunlid A."/>
            <person name="Henrissat B."/>
            <person name="Grigoriev I.V."/>
            <person name="Hibbett D.S."/>
            <person name="Martin F."/>
        </authorList>
    </citation>
    <scope>NUCLEOTIDE SEQUENCE [LARGE SCALE GENOMIC DNA]</scope>
    <source>
        <strain evidence="1 2">Koide BX008</strain>
    </source>
</reference>
<gene>
    <name evidence="1" type="ORF">M378DRAFT_161819</name>
</gene>
<sequence>MLELDGGGVEEKCHIRSYVERGLVQPGDLPRVMHITHPGPVLIATAVKFNCEYKRNMSSI</sequence>
<dbReference type="AlphaFoldDB" id="A0A0C2WVJ6"/>
<dbReference type="EMBL" id="KN818240">
    <property type="protein sequence ID" value="KIL65802.1"/>
    <property type="molecule type" value="Genomic_DNA"/>
</dbReference>
<accession>A0A0C2WVJ6</accession>
<evidence type="ECO:0000313" key="1">
    <source>
        <dbReference type="EMBL" id="KIL65802.1"/>
    </source>
</evidence>
<keyword evidence="2" id="KW-1185">Reference proteome</keyword>
<evidence type="ECO:0000313" key="2">
    <source>
        <dbReference type="Proteomes" id="UP000054549"/>
    </source>
</evidence>
<protein>
    <submittedName>
        <fullName evidence="1">Uncharacterized protein</fullName>
    </submittedName>
</protein>
<dbReference type="HOGENOM" id="CLU_2947934_0_0_1"/>